<organism evidence="1 3">
    <name type="scientific">Didymodactylos carnosus</name>
    <dbReference type="NCBI Taxonomy" id="1234261"/>
    <lineage>
        <taxon>Eukaryota</taxon>
        <taxon>Metazoa</taxon>
        <taxon>Spiralia</taxon>
        <taxon>Gnathifera</taxon>
        <taxon>Rotifera</taxon>
        <taxon>Eurotatoria</taxon>
        <taxon>Bdelloidea</taxon>
        <taxon>Philodinida</taxon>
        <taxon>Philodinidae</taxon>
        <taxon>Didymodactylos</taxon>
    </lineage>
</organism>
<keyword evidence="3" id="KW-1185">Reference proteome</keyword>
<gene>
    <name evidence="1" type="ORF">GPM918_LOCUS22999</name>
    <name evidence="2" type="ORF">SRO942_LOCUS22998</name>
</gene>
<proteinExistence type="predicted"/>
<dbReference type="Proteomes" id="UP000681722">
    <property type="component" value="Unassembled WGS sequence"/>
</dbReference>
<sequence length="93" mass="10943">LAQTALQDWQLDQALYDAIRFDSVYFADLLVEHGASFDNLEGIISMKELYENHVRIRGMYKRLPCGRGKENPSQDDYYRDYFPDTMVYNNGCY</sequence>
<reference evidence="1" key="1">
    <citation type="submission" date="2021-02" db="EMBL/GenBank/DDBJ databases">
        <authorList>
            <person name="Nowell W R."/>
        </authorList>
    </citation>
    <scope>NUCLEOTIDE SEQUENCE</scope>
</reference>
<name>A0A814VE94_9BILA</name>
<accession>A0A814VE94</accession>
<dbReference type="Proteomes" id="UP000663829">
    <property type="component" value="Unassembled WGS sequence"/>
</dbReference>
<comment type="caution">
    <text evidence="1">The sequence shown here is derived from an EMBL/GenBank/DDBJ whole genome shotgun (WGS) entry which is preliminary data.</text>
</comment>
<evidence type="ECO:0000313" key="3">
    <source>
        <dbReference type="Proteomes" id="UP000663829"/>
    </source>
</evidence>
<dbReference type="AlphaFoldDB" id="A0A814VE94"/>
<dbReference type="EMBL" id="CAJOBC010008058">
    <property type="protein sequence ID" value="CAF3951208.1"/>
    <property type="molecule type" value="Genomic_DNA"/>
</dbReference>
<evidence type="ECO:0000313" key="2">
    <source>
        <dbReference type="EMBL" id="CAF3951208.1"/>
    </source>
</evidence>
<evidence type="ECO:0000313" key="1">
    <source>
        <dbReference type="EMBL" id="CAF1186976.1"/>
    </source>
</evidence>
<feature type="non-terminal residue" evidence="1">
    <location>
        <position position="1"/>
    </location>
</feature>
<dbReference type="EMBL" id="CAJNOQ010008057">
    <property type="protein sequence ID" value="CAF1186976.1"/>
    <property type="molecule type" value="Genomic_DNA"/>
</dbReference>
<protein>
    <submittedName>
        <fullName evidence="1">Uncharacterized protein</fullName>
    </submittedName>
</protein>